<evidence type="ECO:0000313" key="1">
    <source>
        <dbReference type="EMBL" id="KAF6216534.1"/>
    </source>
</evidence>
<reference evidence="1" key="1">
    <citation type="journal article" date="2021" name="Mol. Ecol. Resour.">
        <title>Apolygus lucorum genome provides insights into omnivorousness and mesophyll feeding.</title>
        <authorList>
            <person name="Liu Y."/>
            <person name="Liu H."/>
            <person name="Wang H."/>
            <person name="Huang T."/>
            <person name="Liu B."/>
            <person name="Yang B."/>
            <person name="Yin L."/>
            <person name="Li B."/>
            <person name="Zhang Y."/>
            <person name="Zhang S."/>
            <person name="Jiang F."/>
            <person name="Zhang X."/>
            <person name="Ren Y."/>
            <person name="Wang B."/>
            <person name="Wang S."/>
            <person name="Lu Y."/>
            <person name="Wu K."/>
            <person name="Fan W."/>
            <person name="Wang G."/>
        </authorList>
    </citation>
    <scope>NUCLEOTIDE SEQUENCE</scope>
    <source>
        <strain evidence="1">12Hb</strain>
    </source>
</reference>
<evidence type="ECO:0000313" key="2">
    <source>
        <dbReference type="Proteomes" id="UP000466442"/>
    </source>
</evidence>
<accession>A0A6A4KLC2</accession>
<keyword evidence="2" id="KW-1185">Reference proteome</keyword>
<sequence>MDELYEADKYLSYGQFNRDVLPHLTSLDISKLSERKPTLFKTFTTTLRNKSAKLGTKPLTLSVVTDPRIGRIIEGSGRSRFFTTKIPPYSPDTVSMLQETMIRETLNQERESNILIGNTARITAHISRRDVPNYRAFTMNLHSFRTFLTDLNILQGKVQHDLSFLVVAPNQLLAYPTILPLFRNYGLQLLEPHYMLTAYLSQHKKPIYFFKNQKTYMYSTQSYYTSTQFIEKQYYKILNDQTKLCQGYIMSGLGYVFSHSHERGYQLLRSAVSNHHRPDYVVYVYIPEDVIEQIPRLTAFDPSTNYTILLYNYDQLKRSKILQKYFEGRILKNDRIPKSAPFCFTTEFGNVNFCTLLEWKTVKPKTIMLFTAANMINDEGVVMFEQAGIAPDLIILFDFDNYDFSFDIGNYLYERFYVSFFTRSFPVKTFSVYCQPVTLEDNVKWTRILPNIPYYQCKHDRIPSITQQNLLRRKKEAGNEWHLSVPWSNQPYRRTSAYYGLHREYYRKHVEAPVPSLQRLKKQTETRFNKLSDKLNLKDVEGRIEYFQNLKKLPLKMRNAPENKDWGRICPVTTLDEAMLFRGHYTYPLKIGTTTYMMKSRAAIYKFLYNPMYRQLQWAWWSNSHILVCGQPFCGARYVATALALILKAPHIYYDPIYKAALKIKRIHNHCYYLESCWMAIVHYKWDIYTDHEISRFKRFLPWALRTVKIARALVVKGMDEATINHELRFRCFFPFYKQSRGQLTYVFPRLEFEFPELLPKFFSWADGIVEGYLRILDLIILYVLNVECPPLFLARIIYQSPDHLLPDKFEIEHPNEMFFIANIMYEHRYRMAEVPKALEESRLLCQTIFQAMAKRGTVKGEGWVISGVRVYPNLMQRLSESGVSHKIIYITDPTFNVFHQAYVGDTRDQTIQLAKHFSFITRYVCPHDLKNCRREMVKKMKAQMKPQVSLYPLEGRSAGKCSFLRRENIGPLKCLCTDLSVMHQRLNVCKKIKLPLAMKMKGLVVKDHAPIWEMLENTTVFLGGELSCSKDHPKLHFHDHLPVKINALKRPRWKYTYCRRYAFDYFYKHSSKPKRLYVETEMRQLRPRKFVEMVTEIAVDNMKSLENCHCRLLCLCKPISFEEFARFS</sequence>
<dbReference type="AlphaFoldDB" id="A0A6A4KLC2"/>
<comment type="caution">
    <text evidence="1">The sequence shown here is derived from an EMBL/GenBank/DDBJ whole genome shotgun (WGS) entry which is preliminary data.</text>
</comment>
<proteinExistence type="predicted"/>
<name>A0A6A4KLC2_APOLU</name>
<gene>
    <name evidence="1" type="ORF">GE061_000877</name>
</gene>
<protein>
    <submittedName>
        <fullName evidence="1">Uncharacterized protein</fullName>
    </submittedName>
</protein>
<dbReference type="EMBL" id="WIXP02000001">
    <property type="protein sequence ID" value="KAF6216534.1"/>
    <property type="molecule type" value="Genomic_DNA"/>
</dbReference>
<organism evidence="1 2">
    <name type="scientific">Apolygus lucorum</name>
    <name type="common">Small green plant bug</name>
    <name type="synonym">Lygocoris lucorum</name>
    <dbReference type="NCBI Taxonomy" id="248454"/>
    <lineage>
        <taxon>Eukaryota</taxon>
        <taxon>Metazoa</taxon>
        <taxon>Ecdysozoa</taxon>
        <taxon>Arthropoda</taxon>
        <taxon>Hexapoda</taxon>
        <taxon>Insecta</taxon>
        <taxon>Pterygota</taxon>
        <taxon>Neoptera</taxon>
        <taxon>Paraneoptera</taxon>
        <taxon>Hemiptera</taxon>
        <taxon>Heteroptera</taxon>
        <taxon>Panheteroptera</taxon>
        <taxon>Cimicomorpha</taxon>
        <taxon>Miridae</taxon>
        <taxon>Mirini</taxon>
        <taxon>Apolygus</taxon>
    </lineage>
</organism>
<dbReference type="Proteomes" id="UP000466442">
    <property type="component" value="Linkage Group LG1"/>
</dbReference>